<evidence type="ECO:0000256" key="2">
    <source>
        <dbReference type="ARBA" id="ARBA00022801"/>
    </source>
</evidence>
<accession>A0ABY7NPL8</accession>
<evidence type="ECO:0000256" key="1">
    <source>
        <dbReference type="ARBA" id="ARBA00001968"/>
    </source>
</evidence>
<dbReference type="Proteomes" id="UP001210865">
    <property type="component" value="Chromosome"/>
</dbReference>
<dbReference type="HAMAP" id="MF_00528">
    <property type="entry name" value="Maf"/>
    <property type="match status" value="1"/>
</dbReference>
<dbReference type="PANTHER" id="PTHR43213">
    <property type="entry name" value="BIFUNCTIONAL DTTP/UTP PYROPHOSPHATASE/METHYLTRANSFERASE PROTEIN-RELATED"/>
    <property type="match status" value="1"/>
</dbReference>
<dbReference type="InterPro" id="IPR029001">
    <property type="entry name" value="ITPase-like_fam"/>
</dbReference>
<dbReference type="PIRSF" id="PIRSF006305">
    <property type="entry name" value="Maf"/>
    <property type="match status" value="1"/>
</dbReference>
<dbReference type="Pfam" id="PF02545">
    <property type="entry name" value="Maf"/>
    <property type="match status" value="1"/>
</dbReference>
<proteinExistence type="inferred from homology"/>
<organism evidence="5 6">
    <name type="scientific">Sphingomonas abietis</name>
    <dbReference type="NCBI Taxonomy" id="3012344"/>
    <lineage>
        <taxon>Bacteria</taxon>
        <taxon>Pseudomonadati</taxon>
        <taxon>Pseudomonadota</taxon>
        <taxon>Alphaproteobacteria</taxon>
        <taxon>Sphingomonadales</taxon>
        <taxon>Sphingomonadaceae</taxon>
        <taxon>Sphingomonas</taxon>
    </lineage>
</organism>
<protein>
    <recommendedName>
        <fullName evidence="4">Nucleoside triphosphate pyrophosphatase</fullName>
        <ecNumber evidence="4">3.6.1.9</ecNumber>
    </recommendedName>
    <alternativeName>
        <fullName evidence="4">Nucleotide pyrophosphatase</fullName>
        <shortName evidence="4">Nucleotide PPase</shortName>
    </alternativeName>
</protein>
<reference evidence="5 6" key="1">
    <citation type="submission" date="2022-12" db="EMBL/GenBank/DDBJ databases">
        <title>Sphingomonas abieness sp. nov., an endophytic bacterium isolated from Abies koreana.</title>
        <authorList>
            <person name="Jiang L."/>
            <person name="Lee J."/>
        </authorList>
    </citation>
    <scope>NUCLEOTIDE SEQUENCE [LARGE SCALE GENOMIC DNA]</scope>
    <source>
        <strain evidence="6">PAMB 00755</strain>
    </source>
</reference>
<dbReference type="InterPro" id="IPR003697">
    <property type="entry name" value="Maf-like"/>
</dbReference>
<evidence type="ECO:0000313" key="5">
    <source>
        <dbReference type="EMBL" id="WBO22588.1"/>
    </source>
</evidence>
<keyword evidence="3 4" id="KW-0546">Nucleotide metabolism</keyword>
<gene>
    <name evidence="5" type="ORF">PBT88_00055</name>
</gene>
<comment type="catalytic activity">
    <reaction evidence="4">
        <text>a ribonucleoside 5'-triphosphate + H2O = a ribonucleoside 5'-phosphate + diphosphate + H(+)</text>
        <dbReference type="Rhea" id="RHEA:23996"/>
        <dbReference type="ChEBI" id="CHEBI:15377"/>
        <dbReference type="ChEBI" id="CHEBI:15378"/>
        <dbReference type="ChEBI" id="CHEBI:33019"/>
        <dbReference type="ChEBI" id="CHEBI:58043"/>
        <dbReference type="ChEBI" id="CHEBI:61557"/>
        <dbReference type="EC" id="3.6.1.9"/>
    </reaction>
</comment>
<keyword evidence="4" id="KW-0963">Cytoplasm</keyword>
<keyword evidence="2 4" id="KW-0378">Hydrolase</keyword>
<feature type="active site" description="Proton acceptor" evidence="4">
    <location>
        <position position="73"/>
    </location>
</feature>
<comment type="caution">
    <text evidence="4">Lacks conserved residue(s) required for the propagation of feature annotation.</text>
</comment>
<dbReference type="Gene3D" id="3.90.950.10">
    <property type="match status" value="1"/>
</dbReference>
<evidence type="ECO:0000313" key="6">
    <source>
        <dbReference type="Proteomes" id="UP001210865"/>
    </source>
</evidence>
<keyword evidence="6" id="KW-1185">Reference proteome</keyword>
<comment type="cofactor">
    <cofactor evidence="1 4">
        <name>a divalent metal cation</name>
        <dbReference type="ChEBI" id="CHEBI:60240"/>
    </cofactor>
</comment>
<comment type="catalytic activity">
    <reaction evidence="4">
        <text>a 2'-deoxyribonucleoside 5'-triphosphate + H2O = a 2'-deoxyribonucleoside 5'-phosphate + diphosphate + H(+)</text>
        <dbReference type="Rhea" id="RHEA:44644"/>
        <dbReference type="ChEBI" id="CHEBI:15377"/>
        <dbReference type="ChEBI" id="CHEBI:15378"/>
        <dbReference type="ChEBI" id="CHEBI:33019"/>
        <dbReference type="ChEBI" id="CHEBI:61560"/>
        <dbReference type="ChEBI" id="CHEBI:65317"/>
        <dbReference type="EC" id="3.6.1.9"/>
    </reaction>
</comment>
<dbReference type="EMBL" id="CP115174">
    <property type="protein sequence ID" value="WBO22588.1"/>
    <property type="molecule type" value="Genomic_DNA"/>
</dbReference>
<dbReference type="SUPFAM" id="SSF52972">
    <property type="entry name" value="ITPase-like"/>
    <property type="match status" value="1"/>
</dbReference>
<dbReference type="PANTHER" id="PTHR43213:SF5">
    <property type="entry name" value="BIFUNCTIONAL DTTP_UTP PYROPHOSPHATASE_METHYLTRANSFERASE PROTEIN-RELATED"/>
    <property type="match status" value="1"/>
</dbReference>
<comment type="similarity">
    <text evidence="4">Belongs to the Maf family.</text>
</comment>
<name>A0ABY7NPL8_9SPHN</name>
<comment type="subcellular location">
    <subcellularLocation>
        <location evidence="4">Cytoplasm</location>
    </subcellularLocation>
</comment>
<sequence>MIVLASGSASRRAMLEAASVPFEVVRPQVDEDAAKDALKAEGIGARGLADALAELKAVAVSRRMPGRTVIGSDSIVALGAHESGGGLMLDKPDTRARAAEQLRMMRGGHHRLVSAVVGARDGVAVWRHVDSAKLHVRKFSDAFLDTYIEAEWPAIAGCVGCFRIEGPGVQLFSSLEGSQFTILGMPLLPLLGWLRDIGEMPA</sequence>
<evidence type="ECO:0000256" key="4">
    <source>
        <dbReference type="HAMAP-Rule" id="MF_00528"/>
    </source>
</evidence>
<comment type="function">
    <text evidence="4">Nucleoside triphosphate pyrophosphatase. May have a dual role in cell division arrest and in preventing the incorporation of modified nucleotides into cellular nucleic acids.</text>
</comment>
<evidence type="ECO:0000256" key="3">
    <source>
        <dbReference type="ARBA" id="ARBA00023080"/>
    </source>
</evidence>
<dbReference type="EC" id="3.6.1.9" evidence="4"/>
<dbReference type="RefSeq" id="WP_270077230.1">
    <property type="nucleotide sequence ID" value="NZ_CP115174.1"/>
</dbReference>